<dbReference type="GO" id="GO:0015074">
    <property type="term" value="P:DNA integration"/>
    <property type="evidence" value="ECO:0007669"/>
    <property type="project" value="InterPro"/>
</dbReference>
<feature type="compositionally biased region" description="Basic and acidic residues" evidence="6">
    <location>
        <begin position="250"/>
        <end position="267"/>
    </location>
</feature>
<comment type="caution">
    <text evidence="9">The sequence shown here is derived from an EMBL/GenBank/DDBJ whole genome shotgun (WGS) entry which is preliminary data.</text>
</comment>
<dbReference type="SUPFAM" id="SSF53098">
    <property type="entry name" value="Ribonuclease H-like"/>
    <property type="match status" value="2"/>
</dbReference>
<evidence type="ECO:0000256" key="5">
    <source>
        <dbReference type="ARBA" id="ARBA00023172"/>
    </source>
</evidence>
<accession>A0AAW2TUS1</accession>
<dbReference type="GO" id="GO:0004523">
    <property type="term" value="F:RNA-DNA hybrid ribonuclease activity"/>
    <property type="evidence" value="ECO:0007669"/>
    <property type="project" value="InterPro"/>
</dbReference>
<dbReference type="InterPro" id="IPR000477">
    <property type="entry name" value="RT_dom"/>
</dbReference>
<dbReference type="CDD" id="cd01647">
    <property type="entry name" value="RT_LTR"/>
    <property type="match status" value="1"/>
</dbReference>
<name>A0AAW2TUS1_SESRA</name>
<feature type="region of interest" description="Disordered" evidence="6">
    <location>
        <begin position="1"/>
        <end position="53"/>
    </location>
</feature>
<dbReference type="InterPro" id="IPR001584">
    <property type="entry name" value="Integrase_cat-core"/>
</dbReference>
<dbReference type="GO" id="GO:0006310">
    <property type="term" value="P:DNA recombination"/>
    <property type="evidence" value="ECO:0007669"/>
    <property type="project" value="UniProtKB-KW"/>
</dbReference>
<proteinExistence type="predicted"/>
<evidence type="ECO:0000256" key="2">
    <source>
        <dbReference type="ARBA" id="ARBA00022695"/>
    </source>
</evidence>
<keyword evidence="1" id="KW-0808">Transferase</keyword>
<evidence type="ECO:0000313" key="9">
    <source>
        <dbReference type="EMBL" id="KAL0408214.1"/>
    </source>
</evidence>
<sequence length="1537" mass="173029">MYEDDNFLPPHQEEIPARGEREAQRGAGGRASPLGGYPNPMRRGMPVPPLAMAPPRRSPFAPHILAEAIQPGIKIPSLNEYNGGGDPQDHLDRFSARADLLDISDAAYCKLFRTTLSGKAMAWFNQLPPGTIESFEQLAQRFLHHFAINKRYPKTASYLFTIIQRENESLREYVQRFSEAVLEVPHVNPELLASIMQQNLKRGRFKESIAGKPPATQEELLMRAEKYIRIEESTGSRPITPLKRRMNDDERIAPARIEGNKRERRQSDLTQNPKRMTSDKYCHFHRDRGHSTEECYHLKNEIEKLIRRGYLREFVDRGKGKAHEPMVEPRRDAPRIESGERRGEEQVKKENLPTAGIIGVISGGPASGDSTRARKAAVREAINMTNAVNHVAYSEVAATQHENPEGKITFSDQDLGGHPPTNNDAIVISATVSNFWVKKILIDSGSSADILFHGAFAQMGIGSSKLIPVNTPLTSFSGDIVEPLGEISLPVSLGTYPQRATKFIKFLVVDSPSAYNMILGRPSLNMFRAVASTYHLKIKFPTPDGVGEEIGDRRQARECYANTLKNPGNTPRLKAEKQKRMPQTTPGKHQEQTPHRESTTKSPEENKRRKIEQERMEAIEEVKMIEFFGDPSKAVKIGTSLDSSFERNLTDFLREHSDVLLGRRQICKENRIIKEEVEKLLKINYIRPVQYPEWLANVVLVPKNNGKWRMCIDFTDLNRACPKDSFPLPRIDAMIDSTSGCELMSFLDAFQGYNQIRLAPEDQEKTSFVTEQGTYCYTVMPFGLKNAGATYQRLVNSMFQKQIGKNMEVYIDDMLVKSQKKEHHINDLTECFEILKKFGMKLNPSKCTFGVRGGKFLGFMVSQRGIEANPEKIEAIINMQPPGTTKEVQKLTGRIAALNRFISSLRKPEKVPHFTTTLDKAETRRNVVPIFGDIRGGSKCGLGKRRGPRASTHILCQQDPPGPEERYPQIEKLALALVTAARKLRPYFQSSCGRSNEPPTKEDPGQPKHFRANDGSATSQGSGAGVIIETPQGDRLQYAIKFNFAASNNEAEYEALIAGGKLALAAGAKHLKAYSDSQSRSKNEEADQLAKLANSLTPLKSRTITLLSQEHSEVENIKEEVLTGDALPSWKDGIEAYLKTGTLPQDPKEARAIRVRAGKFTLIGGELYKRGFSQPYLKCINQDKVEYVLREIHEGSCGNHSGGRALSSKALRQGYFWPTMRKDAMDLVRKCQKCQVHANITHLPATPLQPIQSPCPFDQWGMDIVGKLPRAPGQREYLIVAVDYFSKWVEAEALSKITEKEVMKFAWKNIVCRFGIPRAFVMDNGTQFQGAKLRQWCEELKIKQYYTSVATPQSNGQTEVTNRIILQSLKTRLEEAKGNWVDELPGVLWAYRTTPRRSTRESPFSLVYGTEAVVPVEIGEETLRVQQYEPASNNSERRADLDLIQELRHSANARTTAYKAMMAKAYNSKVRHRGFQVGDLVLRRADATKNLGKLDAKWEGPYQVTEVIGSGTYKLHKMDGKEIPRTWNIANLKKYFA</sequence>
<feature type="domain" description="Reverse transcriptase" evidence="7">
    <location>
        <begin position="682"/>
        <end position="861"/>
    </location>
</feature>
<feature type="region of interest" description="Disordered" evidence="6">
    <location>
        <begin position="250"/>
        <end position="277"/>
    </location>
</feature>
<dbReference type="Pfam" id="PF13456">
    <property type="entry name" value="RVT_3"/>
    <property type="match status" value="1"/>
</dbReference>
<keyword evidence="4" id="KW-0255">Endonuclease</keyword>
<dbReference type="Gene3D" id="3.10.10.10">
    <property type="entry name" value="HIV Type 1 Reverse Transcriptase, subunit A, domain 1"/>
    <property type="match status" value="1"/>
</dbReference>
<evidence type="ECO:0000256" key="4">
    <source>
        <dbReference type="ARBA" id="ARBA00022759"/>
    </source>
</evidence>
<keyword evidence="5" id="KW-0233">DNA recombination</keyword>
<dbReference type="GO" id="GO:0016779">
    <property type="term" value="F:nucleotidyltransferase activity"/>
    <property type="evidence" value="ECO:0007669"/>
    <property type="project" value="UniProtKB-KW"/>
</dbReference>
<gene>
    <name evidence="9" type="ORF">Sradi_1755800</name>
</gene>
<dbReference type="Pfam" id="PF17921">
    <property type="entry name" value="Integrase_H2C2"/>
    <property type="match status" value="1"/>
</dbReference>
<feature type="region of interest" description="Disordered" evidence="6">
    <location>
        <begin position="989"/>
        <end position="1024"/>
    </location>
</feature>
<evidence type="ECO:0000259" key="8">
    <source>
        <dbReference type="PROSITE" id="PS50994"/>
    </source>
</evidence>
<keyword evidence="4" id="KW-0378">Hydrolase</keyword>
<dbReference type="PANTHER" id="PTHR37984:SF5">
    <property type="entry name" value="PROTEIN NYNRIN-LIKE"/>
    <property type="match status" value="1"/>
</dbReference>
<dbReference type="InterPro" id="IPR050951">
    <property type="entry name" value="Retrovirus_Pol_polyprotein"/>
</dbReference>
<keyword evidence="2" id="KW-0548">Nucleotidyltransferase</keyword>
<reference evidence="9" key="1">
    <citation type="submission" date="2020-06" db="EMBL/GenBank/DDBJ databases">
        <authorList>
            <person name="Li T."/>
            <person name="Hu X."/>
            <person name="Zhang T."/>
            <person name="Song X."/>
            <person name="Zhang H."/>
            <person name="Dai N."/>
            <person name="Sheng W."/>
            <person name="Hou X."/>
            <person name="Wei L."/>
        </authorList>
    </citation>
    <scope>NUCLEOTIDE SEQUENCE</scope>
    <source>
        <strain evidence="9">G02</strain>
        <tissue evidence="9">Leaf</tissue>
    </source>
</reference>
<dbReference type="InterPro" id="IPR002156">
    <property type="entry name" value="RNaseH_domain"/>
</dbReference>
<dbReference type="EMBL" id="JACGWJ010000007">
    <property type="protein sequence ID" value="KAL0408214.1"/>
    <property type="molecule type" value="Genomic_DNA"/>
</dbReference>
<feature type="region of interest" description="Disordered" evidence="6">
    <location>
        <begin position="560"/>
        <end position="610"/>
    </location>
</feature>
<feature type="domain" description="Integrase catalytic" evidence="8">
    <location>
        <begin position="1252"/>
        <end position="1411"/>
    </location>
</feature>
<dbReference type="PANTHER" id="PTHR37984">
    <property type="entry name" value="PROTEIN CBG26694"/>
    <property type="match status" value="1"/>
</dbReference>
<feature type="compositionally biased region" description="Basic and acidic residues" evidence="6">
    <location>
        <begin position="11"/>
        <end position="24"/>
    </location>
</feature>
<dbReference type="Pfam" id="PF03732">
    <property type="entry name" value="Retrotrans_gag"/>
    <property type="match status" value="1"/>
</dbReference>
<dbReference type="PROSITE" id="PS50994">
    <property type="entry name" value="INTEGRASE"/>
    <property type="match status" value="1"/>
</dbReference>
<evidence type="ECO:0000256" key="3">
    <source>
        <dbReference type="ARBA" id="ARBA00022722"/>
    </source>
</evidence>
<dbReference type="InterPro" id="IPR043502">
    <property type="entry name" value="DNA/RNA_pol_sf"/>
</dbReference>
<dbReference type="PROSITE" id="PS50878">
    <property type="entry name" value="RT_POL"/>
    <property type="match status" value="1"/>
</dbReference>
<dbReference type="Pfam" id="PF00078">
    <property type="entry name" value="RVT_1"/>
    <property type="match status" value="1"/>
</dbReference>
<dbReference type="Gene3D" id="2.40.70.10">
    <property type="entry name" value="Acid Proteases"/>
    <property type="match status" value="1"/>
</dbReference>
<dbReference type="CDD" id="cd00303">
    <property type="entry name" value="retropepsin_like"/>
    <property type="match status" value="1"/>
</dbReference>
<keyword evidence="3" id="KW-0540">Nuclease</keyword>
<evidence type="ECO:0000256" key="6">
    <source>
        <dbReference type="SAM" id="MobiDB-lite"/>
    </source>
</evidence>
<feature type="compositionally biased region" description="Basic and acidic residues" evidence="6">
    <location>
        <begin position="588"/>
        <end position="610"/>
    </location>
</feature>
<dbReference type="InterPro" id="IPR012337">
    <property type="entry name" value="RNaseH-like_sf"/>
</dbReference>
<protein>
    <submittedName>
        <fullName evidence="9">Transposon Ty3-G Gag-Pol polyprotein</fullName>
    </submittedName>
</protein>
<dbReference type="Pfam" id="PF00665">
    <property type="entry name" value="rve"/>
    <property type="match status" value="1"/>
</dbReference>
<dbReference type="SUPFAM" id="SSF56672">
    <property type="entry name" value="DNA/RNA polymerases"/>
    <property type="match status" value="1"/>
</dbReference>
<dbReference type="Gene3D" id="1.10.340.70">
    <property type="match status" value="1"/>
</dbReference>
<dbReference type="InterPro" id="IPR005162">
    <property type="entry name" value="Retrotrans_gag_dom"/>
</dbReference>
<evidence type="ECO:0000256" key="1">
    <source>
        <dbReference type="ARBA" id="ARBA00022679"/>
    </source>
</evidence>
<dbReference type="Gene3D" id="3.30.420.10">
    <property type="entry name" value="Ribonuclease H-like superfamily/Ribonuclease H"/>
    <property type="match status" value="2"/>
</dbReference>
<reference evidence="9" key="2">
    <citation type="journal article" date="2024" name="Plant">
        <title>Genomic evolution and insights into agronomic trait innovations of Sesamum species.</title>
        <authorList>
            <person name="Miao H."/>
            <person name="Wang L."/>
            <person name="Qu L."/>
            <person name="Liu H."/>
            <person name="Sun Y."/>
            <person name="Le M."/>
            <person name="Wang Q."/>
            <person name="Wei S."/>
            <person name="Zheng Y."/>
            <person name="Lin W."/>
            <person name="Duan Y."/>
            <person name="Cao H."/>
            <person name="Xiong S."/>
            <person name="Wang X."/>
            <person name="Wei L."/>
            <person name="Li C."/>
            <person name="Ma Q."/>
            <person name="Ju M."/>
            <person name="Zhao R."/>
            <person name="Li G."/>
            <person name="Mu C."/>
            <person name="Tian Q."/>
            <person name="Mei H."/>
            <person name="Zhang T."/>
            <person name="Gao T."/>
            <person name="Zhang H."/>
        </authorList>
    </citation>
    <scope>NUCLEOTIDE SEQUENCE</scope>
    <source>
        <strain evidence="9">G02</strain>
    </source>
</reference>
<dbReference type="InterPro" id="IPR036397">
    <property type="entry name" value="RNaseH_sf"/>
</dbReference>
<feature type="compositionally biased region" description="Polar residues" evidence="6">
    <location>
        <begin position="989"/>
        <end position="998"/>
    </location>
</feature>
<dbReference type="InterPro" id="IPR043128">
    <property type="entry name" value="Rev_trsase/Diguanyl_cyclase"/>
</dbReference>
<dbReference type="InterPro" id="IPR041588">
    <property type="entry name" value="Integrase_H2C2"/>
</dbReference>
<organism evidence="9">
    <name type="scientific">Sesamum radiatum</name>
    <name type="common">Black benniseed</name>
    <dbReference type="NCBI Taxonomy" id="300843"/>
    <lineage>
        <taxon>Eukaryota</taxon>
        <taxon>Viridiplantae</taxon>
        <taxon>Streptophyta</taxon>
        <taxon>Embryophyta</taxon>
        <taxon>Tracheophyta</taxon>
        <taxon>Spermatophyta</taxon>
        <taxon>Magnoliopsida</taxon>
        <taxon>eudicotyledons</taxon>
        <taxon>Gunneridae</taxon>
        <taxon>Pentapetalae</taxon>
        <taxon>asterids</taxon>
        <taxon>lamiids</taxon>
        <taxon>Lamiales</taxon>
        <taxon>Pedaliaceae</taxon>
        <taxon>Sesamum</taxon>
    </lineage>
</organism>
<evidence type="ECO:0000259" key="7">
    <source>
        <dbReference type="PROSITE" id="PS50878"/>
    </source>
</evidence>
<dbReference type="Gene3D" id="3.30.70.270">
    <property type="match status" value="1"/>
</dbReference>
<dbReference type="GO" id="GO:0003676">
    <property type="term" value="F:nucleic acid binding"/>
    <property type="evidence" value="ECO:0007669"/>
    <property type="project" value="InterPro"/>
</dbReference>
<dbReference type="InterPro" id="IPR021109">
    <property type="entry name" value="Peptidase_aspartic_dom_sf"/>
</dbReference>